<keyword evidence="8 12" id="KW-0406">Ion transport</keyword>
<protein>
    <submittedName>
        <fullName evidence="15">Uncharacterized protein</fullName>
    </submittedName>
</protein>
<evidence type="ECO:0000256" key="7">
    <source>
        <dbReference type="ARBA" id="ARBA00023053"/>
    </source>
</evidence>
<evidence type="ECO:0000256" key="5">
    <source>
        <dbReference type="ARBA" id="ARBA00022692"/>
    </source>
</evidence>
<feature type="transmembrane region" description="Helical" evidence="14">
    <location>
        <begin position="129"/>
        <end position="150"/>
    </location>
</feature>
<evidence type="ECO:0000256" key="6">
    <source>
        <dbReference type="ARBA" id="ARBA00022989"/>
    </source>
</evidence>
<dbReference type="PANTHER" id="PTHR11690:SF243">
    <property type="entry name" value="PICKPOCKET 12-RELATED"/>
    <property type="match status" value="1"/>
</dbReference>
<proteinExistence type="inferred from homology"/>
<evidence type="ECO:0000256" key="3">
    <source>
        <dbReference type="ARBA" id="ARBA00022448"/>
    </source>
</evidence>
<keyword evidence="9 14" id="KW-0472">Membrane</keyword>
<dbReference type="PRINTS" id="PR01078">
    <property type="entry name" value="AMINACHANNEL"/>
</dbReference>
<dbReference type="Proteomes" id="UP001353858">
    <property type="component" value="Unassembled WGS sequence"/>
</dbReference>
<dbReference type="AlphaFoldDB" id="A0AAN7PYG6"/>
<keyword evidence="11 12" id="KW-0407">Ion channel</keyword>
<evidence type="ECO:0000256" key="12">
    <source>
        <dbReference type="RuleBase" id="RU000679"/>
    </source>
</evidence>
<evidence type="ECO:0000256" key="8">
    <source>
        <dbReference type="ARBA" id="ARBA00023065"/>
    </source>
</evidence>
<keyword evidence="6 14" id="KW-1133">Transmembrane helix</keyword>
<evidence type="ECO:0000313" key="16">
    <source>
        <dbReference type="Proteomes" id="UP001353858"/>
    </source>
</evidence>
<keyword evidence="4 12" id="KW-0894">Sodium channel</keyword>
<dbReference type="InterPro" id="IPR001873">
    <property type="entry name" value="ENaC"/>
</dbReference>
<comment type="similarity">
    <text evidence="2 12">Belongs to the amiloride-sensitive sodium channel (TC 1.A.6) family.</text>
</comment>
<feature type="region of interest" description="Disordered" evidence="13">
    <location>
        <begin position="571"/>
        <end position="594"/>
    </location>
</feature>
<dbReference type="PANTHER" id="PTHR11690">
    <property type="entry name" value="AMILORIDE-SENSITIVE SODIUM CHANNEL-RELATED"/>
    <property type="match status" value="1"/>
</dbReference>
<keyword evidence="16" id="KW-1185">Reference proteome</keyword>
<name>A0AAN7PYG6_9COLE</name>
<evidence type="ECO:0000313" key="15">
    <source>
        <dbReference type="EMBL" id="KAK4879622.1"/>
    </source>
</evidence>
<gene>
    <name evidence="15" type="ORF">RN001_007768</name>
</gene>
<dbReference type="GO" id="GO:0015280">
    <property type="term" value="F:ligand-gated sodium channel activity"/>
    <property type="evidence" value="ECO:0007669"/>
    <property type="project" value="TreeGrafter"/>
</dbReference>
<evidence type="ECO:0000256" key="2">
    <source>
        <dbReference type="ARBA" id="ARBA00007193"/>
    </source>
</evidence>
<evidence type="ECO:0000256" key="13">
    <source>
        <dbReference type="SAM" id="MobiDB-lite"/>
    </source>
</evidence>
<dbReference type="Pfam" id="PF00858">
    <property type="entry name" value="ASC"/>
    <property type="match status" value="1"/>
</dbReference>
<keyword evidence="7" id="KW-0915">Sodium</keyword>
<comment type="caution">
    <text evidence="15">The sequence shown here is derived from an EMBL/GenBank/DDBJ whole genome shotgun (WGS) entry which is preliminary data.</text>
</comment>
<keyword evidence="10 12" id="KW-0739">Sodium transport</keyword>
<accession>A0AAN7PYG6</accession>
<dbReference type="EMBL" id="JARPUR010000003">
    <property type="protein sequence ID" value="KAK4879622.1"/>
    <property type="molecule type" value="Genomic_DNA"/>
</dbReference>
<evidence type="ECO:0000256" key="11">
    <source>
        <dbReference type="ARBA" id="ARBA00023303"/>
    </source>
</evidence>
<evidence type="ECO:0000256" key="4">
    <source>
        <dbReference type="ARBA" id="ARBA00022461"/>
    </source>
</evidence>
<keyword evidence="5 12" id="KW-0812">Transmembrane</keyword>
<reference evidence="16" key="1">
    <citation type="submission" date="2023-01" db="EMBL/GenBank/DDBJ databases">
        <title>Key to firefly adult light organ development and bioluminescence: homeobox transcription factors regulate luciferase expression and transportation to peroxisome.</title>
        <authorList>
            <person name="Fu X."/>
        </authorList>
    </citation>
    <scope>NUCLEOTIDE SEQUENCE [LARGE SCALE GENOMIC DNA]</scope>
</reference>
<dbReference type="GO" id="GO:0005886">
    <property type="term" value="C:plasma membrane"/>
    <property type="evidence" value="ECO:0007669"/>
    <property type="project" value="TreeGrafter"/>
</dbReference>
<evidence type="ECO:0000256" key="14">
    <source>
        <dbReference type="SAM" id="Phobius"/>
    </source>
</evidence>
<organism evidence="15 16">
    <name type="scientific">Aquatica leii</name>
    <dbReference type="NCBI Taxonomy" id="1421715"/>
    <lineage>
        <taxon>Eukaryota</taxon>
        <taxon>Metazoa</taxon>
        <taxon>Ecdysozoa</taxon>
        <taxon>Arthropoda</taxon>
        <taxon>Hexapoda</taxon>
        <taxon>Insecta</taxon>
        <taxon>Pterygota</taxon>
        <taxon>Neoptera</taxon>
        <taxon>Endopterygota</taxon>
        <taxon>Coleoptera</taxon>
        <taxon>Polyphaga</taxon>
        <taxon>Elateriformia</taxon>
        <taxon>Elateroidea</taxon>
        <taxon>Lampyridae</taxon>
        <taxon>Luciolinae</taxon>
        <taxon>Aquatica</taxon>
    </lineage>
</organism>
<dbReference type="Gene3D" id="2.60.470.10">
    <property type="entry name" value="Acid-sensing ion channels like domains"/>
    <property type="match status" value="1"/>
</dbReference>
<comment type="subcellular location">
    <subcellularLocation>
        <location evidence="1">Membrane</location>
        <topology evidence="1">Multi-pass membrane protein</topology>
    </subcellularLocation>
</comment>
<evidence type="ECO:0000256" key="10">
    <source>
        <dbReference type="ARBA" id="ARBA00023201"/>
    </source>
</evidence>
<evidence type="ECO:0000256" key="1">
    <source>
        <dbReference type="ARBA" id="ARBA00004141"/>
    </source>
</evidence>
<keyword evidence="3 12" id="KW-0813">Transport</keyword>
<evidence type="ECO:0000256" key="9">
    <source>
        <dbReference type="ARBA" id="ARBA00023136"/>
    </source>
</evidence>
<sequence>MTLFPKEFQLDRLKNKKPLESEEHSNSNQKHSIFKSFMNMFRISDSNVRSRKTVKTPCIDSYNTQQLKTGPITFTTVEKNRKVNKPSNKNQNNSTLKTLIRYVEEYFINSTLHGLHYVGDTAISFGERLFWLIAFLIAISSAAYFISNIYTKYDRSPIIISLNPKPTPISVLPFPAITICSMNQAKKQEAFSIIESGTEVEKMLLDDYCNSNSSFTNLTLASDEATKWETVQKFILRVNPSCQEMLKVCLWRQDERLCERLFNSALTDDGLCCTFNALPQDFIFKNARELAGLNLSFPPEVDDWDPETGYSQNASIEALPWRATGAGSHLGLSIVLDAQINSYYCSSSTGVGFKILLHNPIETPKMADFALLIAPGLEARVVIQPKIYDASQTIRSIDIKKRMCYFSNERDLQFYRTYTQLNCKLECQANYTLRVCGCVPFYLPKNRFKKICNKRQEHCISIAKEIMEIPNQNGSNCNCLPACFELGFEASVTFGKLIDTFKVKEQYIKNESIGYFKKNMAILHFFFTESQFTRNTKTELYGFSEFLSNTGGLLELVNINNKESNNISTNEAVVQPINEPENDDDKSYGVQGAY</sequence>